<evidence type="ECO:0000313" key="1">
    <source>
        <dbReference type="EMBL" id="CAD6222357.1"/>
    </source>
</evidence>
<proteinExistence type="predicted"/>
<name>A0A811NBA3_9POAL</name>
<protein>
    <recommendedName>
        <fullName evidence="3">DUF3511 domain protein</fullName>
    </recommendedName>
</protein>
<dbReference type="PANTHER" id="PTHR33193:SF27">
    <property type="entry name" value="OS07G0690200 PROTEIN"/>
    <property type="match status" value="1"/>
</dbReference>
<sequence length="84" mass="9513">MAPSYRPYYCAGEEQQRKVKPAGRWLAAWSVLGLGGDPAEMKRRRRVAGYKAYAVEGKVKASIRRGLRWMKAKCERIASIPNQS</sequence>
<reference evidence="1" key="1">
    <citation type="submission" date="2020-10" db="EMBL/GenBank/DDBJ databases">
        <authorList>
            <person name="Han B."/>
            <person name="Lu T."/>
            <person name="Zhao Q."/>
            <person name="Huang X."/>
            <person name="Zhao Y."/>
        </authorList>
    </citation>
    <scope>NUCLEOTIDE SEQUENCE</scope>
</reference>
<organism evidence="1 2">
    <name type="scientific">Miscanthus lutarioriparius</name>
    <dbReference type="NCBI Taxonomy" id="422564"/>
    <lineage>
        <taxon>Eukaryota</taxon>
        <taxon>Viridiplantae</taxon>
        <taxon>Streptophyta</taxon>
        <taxon>Embryophyta</taxon>
        <taxon>Tracheophyta</taxon>
        <taxon>Spermatophyta</taxon>
        <taxon>Magnoliopsida</taxon>
        <taxon>Liliopsida</taxon>
        <taxon>Poales</taxon>
        <taxon>Poaceae</taxon>
        <taxon>PACMAD clade</taxon>
        <taxon>Panicoideae</taxon>
        <taxon>Andropogonodae</taxon>
        <taxon>Andropogoneae</taxon>
        <taxon>Saccharinae</taxon>
        <taxon>Miscanthus</taxon>
    </lineage>
</organism>
<dbReference type="Proteomes" id="UP000604825">
    <property type="component" value="Unassembled WGS sequence"/>
</dbReference>
<dbReference type="AlphaFoldDB" id="A0A811NBA3"/>
<dbReference type="PANTHER" id="PTHR33193">
    <property type="entry name" value="DOMAIN PROTEIN, PUTATIVE (DUF3511)-RELATED"/>
    <property type="match status" value="1"/>
</dbReference>
<accession>A0A811NBA3</accession>
<dbReference type="Pfam" id="PF12023">
    <property type="entry name" value="DUF3511"/>
    <property type="match status" value="1"/>
</dbReference>
<evidence type="ECO:0000313" key="2">
    <source>
        <dbReference type="Proteomes" id="UP000604825"/>
    </source>
</evidence>
<comment type="caution">
    <text evidence="1">The sequence shown here is derived from an EMBL/GenBank/DDBJ whole genome shotgun (WGS) entry which is preliminary data.</text>
</comment>
<dbReference type="InterPro" id="IPR021899">
    <property type="entry name" value="DUF3511"/>
</dbReference>
<evidence type="ECO:0008006" key="3">
    <source>
        <dbReference type="Google" id="ProtNLM"/>
    </source>
</evidence>
<keyword evidence="2" id="KW-1185">Reference proteome</keyword>
<dbReference type="OrthoDB" id="660385at2759"/>
<gene>
    <name evidence="1" type="ORF">NCGR_LOCUS15060</name>
</gene>
<dbReference type="EMBL" id="CAJGYO010000004">
    <property type="protein sequence ID" value="CAD6222357.1"/>
    <property type="molecule type" value="Genomic_DNA"/>
</dbReference>